<dbReference type="PROSITE" id="PS51698">
    <property type="entry name" value="U_BOX"/>
    <property type="match status" value="1"/>
</dbReference>
<evidence type="ECO:0000256" key="2">
    <source>
        <dbReference type="ARBA" id="ARBA00004906"/>
    </source>
</evidence>
<comment type="catalytic activity">
    <reaction evidence="1">
        <text>S-ubiquitinyl-[E2 ubiquitin-conjugating enzyme]-L-cysteine + [acceptor protein]-L-lysine = [E2 ubiquitin-conjugating enzyme]-L-cysteine + N(6)-ubiquitinyl-[acceptor protein]-L-lysine.</text>
        <dbReference type="EC" id="2.3.2.27"/>
    </reaction>
</comment>
<comment type="caution">
    <text evidence="8">The sequence shown here is derived from an EMBL/GenBank/DDBJ whole genome shotgun (WGS) entry which is preliminary data.</text>
</comment>
<protein>
    <recommendedName>
        <fullName evidence="3">RING-type E3 ubiquitin transferase</fullName>
        <ecNumber evidence="3">2.3.2.27</ecNumber>
    </recommendedName>
</protein>
<dbReference type="InterPro" id="IPR011989">
    <property type="entry name" value="ARM-like"/>
</dbReference>
<evidence type="ECO:0000256" key="1">
    <source>
        <dbReference type="ARBA" id="ARBA00000900"/>
    </source>
</evidence>
<accession>A0AAV6WSP1</accession>
<dbReference type="SUPFAM" id="SSF57850">
    <property type="entry name" value="RING/U-box"/>
    <property type="match status" value="1"/>
</dbReference>
<evidence type="ECO:0000313" key="8">
    <source>
        <dbReference type="EMBL" id="KAG8373694.1"/>
    </source>
</evidence>
<feature type="region of interest" description="Disordered" evidence="6">
    <location>
        <begin position="849"/>
        <end position="878"/>
    </location>
</feature>
<keyword evidence="9" id="KW-1185">Reference proteome</keyword>
<evidence type="ECO:0000256" key="4">
    <source>
        <dbReference type="ARBA" id="ARBA00022679"/>
    </source>
</evidence>
<comment type="pathway">
    <text evidence="2">Protein modification; protein ubiquitination.</text>
</comment>
<gene>
    <name evidence="8" type="ORF">BUALT_Bualt11G0051300</name>
</gene>
<name>A0AAV6WSP1_9LAMI</name>
<dbReference type="SMART" id="SM00504">
    <property type="entry name" value="Ubox"/>
    <property type="match status" value="1"/>
</dbReference>
<evidence type="ECO:0000256" key="3">
    <source>
        <dbReference type="ARBA" id="ARBA00012483"/>
    </source>
</evidence>
<evidence type="ECO:0000256" key="5">
    <source>
        <dbReference type="ARBA" id="ARBA00022786"/>
    </source>
</evidence>
<evidence type="ECO:0000313" key="9">
    <source>
        <dbReference type="Proteomes" id="UP000826271"/>
    </source>
</evidence>
<sequence length="889" mass="99595">MLMDRSWMQLNRSDPSFGEGVEEFIRFAYSRKSPDEKIPCPCYDCNNFCDQTQEVVRYHLSINGIKRSYIRWVYHGEAYEDDLTDEGNIEENVESDDSDDDCNVDEIREMLNDISNAYLGENLDTEETVTTPGAPFPLGRADTFLKLLKDSEDKLYKDAFGGVDVDIPKFMLNDGLIWYQETIQESKHEKTIGVVHARMCSELLKLITRVSRIFPEIEGARPRCSSGIDALCLLSSGIAKAKSLLKHCSESSALYLALTGDAILSRCKKSRNLLEQSLSQIQNMVPVMLAAKISGIIADLRSTTFCLDPSEEEAGKVLRELLHRYGSTIDSNEETALADIHAVSSLLHISSQKALLIEKRSIRKLLDKFGENEPNKMKILSFFLKLLNKYGKTIVNDQTDNGSSDHEGSLPFASPYHLSGETELRENYMSNEAQIDILSRQVPPEEFLCPLSSRLMYDPVVIASGQTYERMWIQKWFAEGHTTCPKTNMKLAHLSFTSNAVMKELIFKWCSTHRVSIPNPKFHEGLIKSWESSSNSIASLSSSMNDLNLPLDFSNVSLGSSNDLKPSPHEIDMEFLSKFSTLPWGSRCKAVEDVKRLLNKSDESWLAIPLGKFIQLLLSFLKDAHDGRDVEALLTGCQLLLEFLQKYRNTTSYIKEDTYGLLASFLDTEVSKQALSILEVLSFHQQCLHLLASSNAFIGILNILDSQIQELLEPALNIMTNLSSNCDIISSLLIPSELIPKIIPFLEDDTLARFCVTILKNLCGNEDAKVCIAESDGCIGSIAKILDKDSLEDQEHAVSVLLSLCSQRSEYCQLVMEEVPALVSVSINGNERAKAMAMELLRILKDERNTTGESSGPAVSIYSTKQRKDKNPPKAQGLFGKIFSSKKKK</sequence>
<dbReference type="InterPro" id="IPR016024">
    <property type="entry name" value="ARM-type_fold"/>
</dbReference>
<dbReference type="InterPro" id="IPR003613">
    <property type="entry name" value="Ubox_domain"/>
</dbReference>
<dbReference type="PANTHER" id="PTHR23315:SF240">
    <property type="entry name" value="U-BOX DOMAIN-CONTAINING PROTEIN 5"/>
    <property type="match status" value="1"/>
</dbReference>
<keyword evidence="4" id="KW-0808">Transferase</keyword>
<evidence type="ECO:0000256" key="6">
    <source>
        <dbReference type="SAM" id="MobiDB-lite"/>
    </source>
</evidence>
<dbReference type="AlphaFoldDB" id="A0AAV6WSP1"/>
<proteinExistence type="predicted"/>
<evidence type="ECO:0000259" key="7">
    <source>
        <dbReference type="PROSITE" id="PS51698"/>
    </source>
</evidence>
<dbReference type="InterPro" id="IPR013083">
    <property type="entry name" value="Znf_RING/FYVE/PHD"/>
</dbReference>
<reference evidence="8" key="1">
    <citation type="submission" date="2019-10" db="EMBL/GenBank/DDBJ databases">
        <authorList>
            <person name="Zhang R."/>
            <person name="Pan Y."/>
            <person name="Wang J."/>
            <person name="Ma R."/>
            <person name="Yu S."/>
        </authorList>
    </citation>
    <scope>NUCLEOTIDE SEQUENCE</scope>
    <source>
        <strain evidence="8">LA-IB0</strain>
        <tissue evidence="8">Leaf</tissue>
    </source>
</reference>
<dbReference type="SUPFAM" id="SSF48371">
    <property type="entry name" value="ARM repeat"/>
    <property type="match status" value="1"/>
</dbReference>
<dbReference type="Gene3D" id="3.30.40.10">
    <property type="entry name" value="Zinc/RING finger domain, C3HC4 (zinc finger)"/>
    <property type="match status" value="1"/>
</dbReference>
<dbReference type="InterPro" id="IPR029480">
    <property type="entry name" value="Transpos_assoc"/>
</dbReference>
<dbReference type="GO" id="GO:0016567">
    <property type="term" value="P:protein ubiquitination"/>
    <property type="evidence" value="ECO:0007669"/>
    <property type="project" value="InterPro"/>
</dbReference>
<dbReference type="PANTHER" id="PTHR23315">
    <property type="entry name" value="U BOX DOMAIN-CONTAINING"/>
    <property type="match status" value="1"/>
</dbReference>
<feature type="domain" description="U-box" evidence="7">
    <location>
        <begin position="442"/>
        <end position="516"/>
    </location>
</feature>
<dbReference type="Pfam" id="PF25598">
    <property type="entry name" value="ARM_PUB"/>
    <property type="match status" value="1"/>
</dbReference>
<dbReference type="EC" id="2.3.2.27" evidence="3"/>
<dbReference type="InterPro" id="IPR045210">
    <property type="entry name" value="RING-Ubox_PUB"/>
</dbReference>
<dbReference type="Gene3D" id="1.25.10.10">
    <property type="entry name" value="Leucine-rich Repeat Variant"/>
    <property type="match status" value="1"/>
</dbReference>
<keyword evidence="5" id="KW-0833">Ubl conjugation pathway</keyword>
<dbReference type="Pfam" id="PF04564">
    <property type="entry name" value="U-box"/>
    <property type="match status" value="1"/>
</dbReference>
<dbReference type="GO" id="GO:0061630">
    <property type="term" value="F:ubiquitin protein ligase activity"/>
    <property type="evidence" value="ECO:0007669"/>
    <property type="project" value="UniProtKB-EC"/>
</dbReference>
<organism evidence="8 9">
    <name type="scientific">Buddleja alternifolia</name>
    <dbReference type="NCBI Taxonomy" id="168488"/>
    <lineage>
        <taxon>Eukaryota</taxon>
        <taxon>Viridiplantae</taxon>
        <taxon>Streptophyta</taxon>
        <taxon>Embryophyta</taxon>
        <taxon>Tracheophyta</taxon>
        <taxon>Spermatophyta</taxon>
        <taxon>Magnoliopsida</taxon>
        <taxon>eudicotyledons</taxon>
        <taxon>Gunneridae</taxon>
        <taxon>Pentapetalae</taxon>
        <taxon>asterids</taxon>
        <taxon>lamiids</taxon>
        <taxon>Lamiales</taxon>
        <taxon>Scrophulariaceae</taxon>
        <taxon>Buddlejeae</taxon>
        <taxon>Buddleja</taxon>
    </lineage>
</organism>
<dbReference type="Proteomes" id="UP000826271">
    <property type="component" value="Unassembled WGS sequence"/>
</dbReference>
<dbReference type="Pfam" id="PF13963">
    <property type="entry name" value="Transpos_assoc"/>
    <property type="match status" value="1"/>
</dbReference>
<dbReference type="CDD" id="cd16664">
    <property type="entry name" value="RING-Ubox_PUB"/>
    <property type="match status" value="1"/>
</dbReference>
<dbReference type="EMBL" id="WHWC01000011">
    <property type="protein sequence ID" value="KAG8373694.1"/>
    <property type="molecule type" value="Genomic_DNA"/>
</dbReference>
<dbReference type="InterPro" id="IPR058678">
    <property type="entry name" value="ARM_PUB"/>
</dbReference>